<dbReference type="AlphaFoldDB" id="A0A0D6PWH6"/>
<sequence>MQAVPPPMVRRLDRTDVPLLYPLIRISLPHISLRDWIRIGRRMARPGTRVHEGILVAHYGPCRPPCAMATFRRGFDLYSGDTLTADYILTLSYTHQQKIIDALLPAMETLAREMGCDAIRTLSHSNRVLNQDATVRKLCSTSHITERTVRLDHNKEILHPS</sequence>
<dbReference type="EMBL" id="BANI01000035">
    <property type="protein sequence ID" value="GAN95687.1"/>
    <property type="molecule type" value="Genomic_DNA"/>
</dbReference>
<comment type="caution">
    <text evidence="1">The sequence shown here is derived from an EMBL/GenBank/DDBJ whole genome shotgun (WGS) entry which is preliminary data.</text>
</comment>
<accession>A0A0D6PWH6</accession>
<evidence type="ECO:0000313" key="1">
    <source>
        <dbReference type="EMBL" id="GAN95687.1"/>
    </source>
</evidence>
<protein>
    <recommendedName>
        <fullName evidence="3">N-acetyltransferase domain-containing protein</fullName>
    </recommendedName>
</protein>
<gene>
    <name evidence="1" type="ORF">Geu3261_0035_049</name>
</gene>
<name>A0A0D6PWH6_KOMEU</name>
<evidence type="ECO:0000313" key="2">
    <source>
        <dbReference type="Proteomes" id="UP000032675"/>
    </source>
</evidence>
<organism evidence="1 2">
    <name type="scientific">Komagataeibacter europaeus NBRC 3261</name>
    <dbReference type="NCBI Taxonomy" id="1234669"/>
    <lineage>
        <taxon>Bacteria</taxon>
        <taxon>Pseudomonadati</taxon>
        <taxon>Pseudomonadota</taxon>
        <taxon>Alphaproteobacteria</taxon>
        <taxon>Acetobacterales</taxon>
        <taxon>Acetobacteraceae</taxon>
        <taxon>Komagataeibacter</taxon>
    </lineage>
</organism>
<reference evidence="1 2" key="1">
    <citation type="submission" date="2012-11" db="EMBL/GenBank/DDBJ databases">
        <title>Whole genome sequence of Gluconacetobacter europaeus NBRC3261.</title>
        <authorList>
            <person name="Azuma Y."/>
            <person name="Higashiura N."/>
            <person name="Hirakawa H."/>
            <person name="Matsushita K."/>
        </authorList>
    </citation>
    <scope>NUCLEOTIDE SEQUENCE [LARGE SCALE GENOMIC DNA]</scope>
    <source>
        <strain evidence="1 2">NBRC 3261</strain>
    </source>
</reference>
<evidence type="ECO:0008006" key="3">
    <source>
        <dbReference type="Google" id="ProtNLM"/>
    </source>
</evidence>
<proteinExistence type="predicted"/>
<dbReference type="Proteomes" id="UP000032675">
    <property type="component" value="Unassembled WGS sequence"/>
</dbReference>